<protein>
    <submittedName>
        <fullName evidence="4">Uncharacterized protein</fullName>
    </submittedName>
</protein>
<dbReference type="Pfam" id="PF13516">
    <property type="entry name" value="LRR_6"/>
    <property type="match status" value="2"/>
</dbReference>
<dbReference type="InterPro" id="IPR001611">
    <property type="entry name" value="Leu-rich_rpt"/>
</dbReference>
<dbReference type="GO" id="GO:0006913">
    <property type="term" value="P:nucleocytoplasmic transport"/>
    <property type="evidence" value="ECO:0007669"/>
    <property type="project" value="TreeGrafter"/>
</dbReference>
<keyword evidence="1" id="KW-0343">GTPase activation</keyword>
<evidence type="ECO:0000256" key="3">
    <source>
        <dbReference type="ARBA" id="ARBA00022737"/>
    </source>
</evidence>
<dbReference type="InterPro" id="IPR027038">
    <property type="entry name" value="RanGap"/>
</dbReference>
<dbReference type="Gene3D" id="3.80.10.10">
    <property type="entry name" value="Ribonuclease Inhibitor"/>
    <property type="match status" value="2"/>
</dbReference>
<dbReference type="GO" id="GO:0031267">
    <property type="term" value="F:small GTPase binding"/>
    <property type="evidence" value="ECO:0007669"/>
    <property type="project" value="TreeGrafter"/>
</dbReference>
<name>A0A9K3GJG8_9EUKA</name>
<dbReference type="Proteomes" id="UP000265618">
    <property type="component" value="Unassembled WGS sequence"/>
</dbReference>
<dbReference type="OrthoDB" id="120976at2759"/>
<organism evidence="4 5">
    <name type="scientific">Kipferlia bialata</name>
    <dbReference type="NCBI Taxonomy" id="797122"/>
    <lineage>
        <taxon>Eukaryota</taxon>
        <taxon>Metamonada</taxon>
        <taxon>Carpediemonas-like organisms</taxon>
        <taxon>Kipferlia</taxon>
    </lineage>
</organism>
<dbReference type="EMBL" id="BDIP01001471">
    <property type="protein sequence ID" value="GIQ84476.1"/>
    <property type="molecule type" value="Genomic_DNA"/>
</dbReference>
<dbReference type="PANTHER" id="PTHR24113">
    <property type="entry name" value="RAN GTPASE-ACTIVATING PROTEIN 1"/>
    <property type="match status" value="1"/>
</dbReference>
<dbReference type="SUPFAM" id="SSF52047">
    <property type="entry name" value="RNI-like"/>
    <property type="match status" value="1"/>
</dbReference>
<sequence>MPMASVIIDTLQCSLVPLVPEFTLYLDDLATVLTHHLEGGEEEAAVDAVCGMIEGYGNDEDTVTCVRTVSGAERDRYIRREVTKATSTQMDSVYEALLTLRHEHTSIAAVLRGWLSANEYNTLAAALGDHVAETLNDSEYDDDVVCRALEMCPRGRKEERELSALQQAWMDRVSQPLDAHTLAVYREQFPWWAPVDTCLEGQSNEPLDAHTLAVYRGQFPWWGPVDTCLEGHTNELCISMSHPDDISPEGELSLAHALSNMPMLTKLSLTRQSWGCRSQLGLGYLSMSLRHLPQLQQLAVTGFDVDETMVRHLSRALCHVPNLIELDLGMHDLGYDGALFLADALHNIPHLQKLDLSTYDAGVYDGASAIARGLVHTPHLTELRVTLGEIIDHKCITDLAQALALLPDLTVLDLSASDLGDEGARLVAEALHYLPRLAELDLCETFISDEGVNHLAIALKDVPQLTKLMLRQNQISRRGAKRLASAIVDHPCLEVLDLYGNKVSEWQLKELNLAGNTRSHTQSETASVLEGERESGRVSLWGRLRNWFGQ</sequence>
<dbReference type="GO" id="GO:0005829">
    <property type="term" value="C:cytosol"/>
    <property type="evidence" value="ECO:0007669"/>
    <property type="project" value="TreeGrafter"/>
</dbReference>
<keyword evidence="3" id="KW-0677">Repeat</keyword>
<dbReference type="GO" id="GO:0005096">
    <property type="term" value="F:GTPase activator activity"/>
    <property type="evidence" value="ECO:0007669"/>
    <property type="project" value="UniProtKB-KW"/>
</dbReference>
<reference evidence="4 5" key="1">
    <citation type="journal article" date="2018" name="PLoS ONE">
        <title>The draft genome of Kipferlia bialata reveals reductive genome evolution in fornicate parasites.</title>
        <authorList>
            <person name="Tanifuji G."/>
            <person name="Takabayashi S."/>
            <person name="Kume K."/>
            <person name="Takagi M."/>
            <person name="Nakayama T."/>
            <person name="Kamikawa R."/>
            <person name="Inagaki Y."/>
            <person name="Hashimoto T."/>
        </authorList>
    </citation>
    <scope>NUCLEOTIDE SEQUENCE [LARGE SCALE GENOMIC DNA]</scope>
    <source>
        <strain evidence="4">NY0173</strain>
    </source>
</reference>
<evidence type="ECO:0000256" key="1">
    <source>
        <dbReference type="ARBA" id="ARBA00022468"/>
    </source>
</evidence>
<comment type="caution">
    <text evidence="4">The sequence shown here is derived from an EMBL/GenBank/DDBJ whole genome shotgun (WGS) entry which is preliminary data.</text>
</comment>
<dbReference type="InterPro" id="IPR032675">
    <property type="entry name" value="LRR_dom_sf"/>
</dbReference>
<dbReference type="GO" id="GO:0005634">
    <property type="term" value="C:nucleus"/>
    <property type="evidence" value="ECO:0007669"/>
    <property type="project" value="TreeGrafter"/>
</dbReference>
<gene>
    <name evidence="4" type="ORF">KIPB_005972</name>
</gene>
<keyword evidence="5" id="KW-1185">Reference proteome</keyword>
<dbReference type="GO" id="GO:0048471">
    <property type="term" value="C:perinuclear region of cytoplasm"/>
    <property type="evidence" value="ECO:0007669"/>
    <property type="project" value="TreeGrafter"/>
</dbReference>
<dbReference type="SMART" id="SM00368">
    <property type="entry name" value="LRR_RI"/>
    <property type="match status" value="4"/>
</dbReference>
<dbReference type="PANTHER" id="PTHR24113:SF12">
    <property type="entry name" value="RAN GTPASE-ACTIVATING PROTEIN 1"/>
    <property type="match status" value="1"/>
</dbReference>
<accession>A0A9K3GJG8</accession>
<dbReference type="AlphaFoldDB" id="A0A9K3GJG8"/>
<keyword evidence="2" id="KW-0433">Leucine-rich repeat</keyword>
<evidence type="ECO:0000256" key="2">
    <source>
        <dbReference type="ARBA" id="ARBA00022614"/>
    </source>
</evidence>
<evidence type="ECO:0000313" key="4">
    <source>
        <dbReference type="EMBL" id="GIQ84476.1"/>
    </source>
</evidence>
<evidence type="ECO:0000313" key="5">
    <source>
        <dbReference type="Proteomes" id="UP000265618"/>
    </source>
</evidence>
<proteinExistence type="predicted"/>